<dbReference type="EMBL" id="CAICTM010000134">
    <property type="protein sequence ID" value="CAB9502397.1"/>
    <property type="molecule type" value="Genomic_DNA"/>
</dbReference>
<gene>
    <name evidence="3" type="ORF">SEMRO_135_G063810.1</name>
</gene>
<sequence>MVASLAVIPLFFFCFVDLIGAQSLRTNDDGNNSDNQQQEHRRAVGYSKVATIPPDPVSIPVSEEVQKELAAKHGKWHFWDGDEENRPENKDLCDKFPACDVPGDDFPDESWQGDAVFVNHILNDADNLVTRAMEAIFEEYGHPKPKTAEGLSERMQMFHWDKIDFKTSEGPPEHFQRSMTRGNGGWTTKRSFEGLVRRILHAIMTNDTFTVVLAGHSSAAGHGNHFRQSYSMQFQRIMAPIFARLGVKLITRNISQGGLGTLQNTLGSGDIYGRKIDILIWDSGMTEIHNRNHIDLFFRQALLAGDHVPVLWSAGGTYELLKELHENADVDVGEFGLGLDGIPLTTSDEQAETLPWAVRYLKCDPANNDVCKRHDDYCSKCWIDRDDGIKPEATQKEKFAGQVRWHPGWRQHQLTGRVLAFSVLEALQLAIQQFSDGTMGGPPLADDYWHVKDYYENIQTKVKNMDPGLGKCYSIKDEGLPERMCKVPMNGRTHYTPRADFNETGINNIVKPTADGYVPKNEKKALYEGLDAHNECYDIPSGEVDVLSIVSGRRRMTEDVPFNVSSSAVRVKPPAQTADTTTNTGVEQPSLRVQQHRELDEIKPGKGWELAEEPQGYCDGTYDAVCARWTHNDCVLSGHHDSRGILLGNGYSGWLVMNVKVKEGIIILKFHSWAKKEWVTIAKDWTSENNERRALKTAANATSTEVTQERFLGKGDPIDGFPDSFRLEYAVNGKVTSMTKDELKEKYRKQPQRVVELLVLMDDPSMAGDKEVDVEIAIRLKDCGTDCVIGVSHIYWA</sequence>
<reference evidence="3" key="1">
    <citation type="submission" date="2020-06" db="EMBL/GenBank/DDBJ databases">
        <authorList>
            <consortium name="Plant Systems Biology data submission"/>
        </authorList>
    </citation>
    <scope>NUCLEOTIDE SEQUENCE</scope>
    <source>
        <strain evidence="3">D6</strain>
    </source>
</reference>
<feature type="region of interest" description="Disordered" evidence="1">
    <location>
        <begin position="567"/>
        <end position="586"/>
    </location>
</feature>
<feature type="compositionally biased region" description="Polar residues" evidence="1">
    <location>
        <begin position="577"/>
        <end position="586"/>
    </location>
</feature>
<name>A0A9N8DFQ1_9STRA</name>
<organism evidence="3 4">
    <name type="scientific">Seminavis robusta</name>
    <dbReference type="NCBI Taxonomy" id="568900"/>
    <lineage>
        <taxon>Eukaryota</taxon>
        <taxon>Sar</taxon>
        <taxon>Stramenopiles</taxon>
        <taxon>Ochrophyta</taxon>
        <taxon>Bacillariophyta</taxon>
        <taxon>Bacillariophyceae</taxon>
        <taxon>Bacillariophycidae</taxon>
        <taxon>Naviculales</taxon>
        <taxon>Naviculaceae</taxon>
        <taxon>Seminavis</taxon>
    </lineage>
</organism>
<feature type="signal peptide" evidence="2">
    <location>
        <begin position="1"/>
        <end position="21"/>
    </location>
</feature>
<dbReference type="OrthoDB" id="193473at2759"/>
<keyword evidence="2" id="KW-0732">Signal</keyword>
<dbReference type="Proteomes" id="UP001153069">
    <property type="component" value="Unassembled WGS sequence"/>
</dbReference>
<evidence type="ECO:0000256" key="2">
    <source>
        <dbReference type="SAM" id="SignalP"/>
    </source>
</evidence>
<feature type="chain" id="PRO_5040217303" evidence="2">
    <location>
        <begin position="22"/>
        <end position="797"/>
    </location>
</feature>
<comment type="caution">
    <text evidence="3">The sequence shown here is derived from an EMBL/GenBank/DDBJ whole genome shotgun (WGS) entry which is preliminary data.</text>
</comment>
<protein>
    <submittedName>
        <fullName evidence="3">Uncharacterized protein</fullName>
    </submittedName>
</protein>
<evidence type="ECO:0000256" key="1">
    <source>
        <dbReference type="SAM" id="MobiDB-lite"/>
    </source>
</evidence>
<evidence type="ECO:0000313" key="4">
    <source>
        <dbReference type="Proteomes" id="UP001153069"/>
    </source>
</evidence>
<dbReference type="AlphaFoldDB" id="A0A9N8DFQ1"/>
<evidence type="ECO:0000313" key="3">
    <source>
        <dbReference type="EMBL" id="CAB9502397.1"/>
    </source>
</evidence>
<proteinExistence type="predicted"/>
<keyword evidence="4" id="KW-1185">Reference proteome</keyword>
<accession>A0A9N8DFQ1</accession>